<sequence length="483" mass="52599">MQSPLKGTGRPGIITSFDETRAIKRRRGRNVDVIGASMPTPRPHQLPTPETVRRPSKSKVSQDEPTLSSQLPTPQTQRHRRHASPKSDGVFPLSPSGQTTFYLTTNRPTSRSEISRRRPGLMFAQQMGLISSNVSRGIGVGMGGHRIGQQKVDIAKATIHEDNPFLVSKADEQTLDVPMELAPPRAITTHRTGDPSSDTEDDAGPLCFSPHLKRSPPLTQSSSFTRPSLVSAASGLLSPPPTKPAPRIADPNSKTVLTRAEHAAKIASRRKAEKCLQMLDIEHNPFLVKPGEPSTRRAGPIVDEDQPTVTYLFRGAKRVFANPLWNSKEPFPRADLPPEDDDFEPHPLPKPKLLWPEGPSPSKRINDEKAARSSTPSPSRNAGFLPELSPLATPTIHRRFGGTSLSTDSPNPLGVGQGAFTDDENDLNDQDAEGESDFEPEEGQEELPVRRGLLFGGAGMKRDRPASPGGARTVKKMKGAERL</sequence>
<keyword evidence="3" id="KW-1185">Reference proteome</keyword>
<name>A0ABR3C6A8_9TREE</name>
<feature type="compositionally biased region" description="Polar residues" evidence="1">
    <location>
        <begin position="95"/>
        <end position="112"/>
    </location>
</feature>
<evidence type="ECO:0000313" key="3">
    <source>
        <dbReference type="Proteomes" id="UP000054399"/>
    </source>
</evidence>
<protein>
    <submittedName>
        <fullName evidence="2">Uncharacterized protein</fullName>
    </submittedName>
</protein>
<feature type="region of interest" description="Disordered" evidence="1">
    <location>
        <begin position="1"/>
        <end position="116"/>
    </location>
</feature>
<dbReference type="RefSeq" id="XP_066616583.1">
    <property type="nucleotide sequence ID" value="XM_066754682.1"/>
</dbReference>
<feature type="compositionally biased region" description="Polar residues" evidence="1">
    <location>
        <begin position="63"/>
        <end position="76"/>
    </location>
</feature>
<feature type="compositionally biased region" description="Acidic residues" evidence="1">
    <location>
        <begin position="421"/>
        <end position="445"/>
    </location>
</feature>
<organism evidence="2 3">
    <name type="scientific">Cryptococcus tetragattii IND107</name>
    <dbReference type="NCBI Taxonomy" id="1296105"/>
    <lineage>
        <taxon>Eukaryota</taxon>
        <taxon>Fungi</taxon>
        <taxon>Dikarya</taxon>
        <taxon>Basidiomycota</taxon>
        <taxon>Agaricomycotina</taxon>
        <taxon>Tremellomycetes</taxon>
        <taxon>Tremellales</taxon>
        <taxon>Cryptococcaceae</taxon>
        <taxon>Cryptococcus</taxon>
        <taxon>Cryptococcus gattii species complex</taxon>
    </lineage>
</organism>
<proteinExistence type="predicted"/>
<accession>A0ABR3C6A8</accession>
<dbReference type="Proteomes" id="UP000054399">
    <property type="component" value="Unassembled WGS sequence"/>
</dbReference>
<evidence type="ECO:0000313" key="2">
    <source>
        <dbReference type="EMBL" id="KAL0255306.1"/>
    </source>
</evidence>
<feature type="compositionally biased region" description="Polar residues" evidence="1">
    <location>
        <begin position="217"/>
        <end position="228"/>
    </location>
</feature>
<dbReference type="GeneID" id="91986961"/>
<feature type="region of interest" description="Disordered" evidence="1">
    <location>
        <begin position="184"/>
        <end position="254"/>
    </location>
</feature>
<evidence type="ECO:0000256" key="1">
    <source>
        <dbReference type="SAM" id="MobiDB-lite"/>
    </source>
</evidence>
<gene>
    <name evidence="2" type="ORF">I308_100103</name>
</gene>
<feature type="region of interest" description="Disordered" evidence="1">
    <location>
        <begin position="326"/>
        <end position="483"/>
    </location>
</feature>
<reference evidence="3" key="1">
    <citation type="submission" date="2015-01" db="EMBL/GenBank/DDBJ databases">
        <title>The Genome Sequence of Cryptococcus gattii MMRL2647.</title>
        <authorList>
            <consortium name="The Broad Institute Genomics Platform"/>
            <person name="Cuomo C."/>
            <person name="Litvintseva A."/>
            <person name="Chen Y."/>
            <person name="Heitman J."/>
            <person name="Sun S."/>
            <person name="Springer D."/>
            <person name="Dromer F."/>
            <person name="Young S."/>
            <person name="Zeng Q."/>
            <person name="Gargeya S."/>
            <person name="Abouelleil A."/>
            <person name="Alvarado L."/>
            <person name="Chapman S.B."/>
            <person name="Gainer-Dewar J."/>
            <person name="Goldberg J."/>
            <person name="Griggs A."/>
            <person name="Gujja S."/>
            <person name="Hansen M."/>
            <person name="Howarth C."/>
            <person name="Imamovic A."/>
            <person name="Larimer J."/>
            <person name="Murphy C."/>
            <person name="Naylor J."/>
            <person name="Pearson M."/>
            <person name="Priest M."/>
            <person name="Roberts A."/>
            <person name="Saif S."/>
            <person name="Shea T."/>
            <person name="Sykes S."/>
            <person name="Wortman J."/>
            <person name="Nusbaum C."/>
            <person name="Birren B."/>
        </authorList>
    </citation>
    <scope>NUCLEOTIDE SEQUENCE [LARGE SCALE GENOMIC DNA]</scope>
    <source>
        <strain evidence="3">IND107</strain>
    </source>
</reference>
<reference evidence="2 3" key="2">
    <citation type="submission" date="2024-01" db="EMBL/GenBank/DDBJ databases">
        <title>Comparative genomics of Cryptococcus and Kwoniella reveals pathogenesis evolution and contrasting modes of karyotype evolution via chromosome fusion or intercentromeric recombination.</title>
        <authorList>
            <person name="Coelho M.A."/>
            <person name="David-Palma M."/>
            <person name="Shea T."/>
            <person name="Bowers K."/>
            <person name="Mcginley-Smith S."/>
            <person name="Mohammad A.W."/>
            <person name="Gnirke A."/>
            <person name="Yurkov A.M."/>
            <person name="Nowrousian M."/>
            <person name="Sun S."/>
            <person name="Cuomo C.A."/>
            <person name="Heitman J."/>
        </authorList>
    </citation>
    <scope>NUCLEOTIDE SEQUENCE [LARGE SCALE GENOMIC DNA]</scope>
    <source>
        <strain evidence="2 3">IND107</strain>
    </source>
</reference>
<dbReference type="EMBL" id="ATAM02000001">
    <property type="protein sequence ID" value="KAL0255306.1"/>
    <property type="molecule type" value="Genomic_DNA"/>
</dbReference>
<comment type="caution">
    <text evidence="2">The sequence shown here is derived from an EMBL/GenBank/DDBJ whole genome shotgun (WGS) entry which is preliminary data.</text>
</comment>